<dbReference type="AlphaFoldDB" id="A0A918FIB4"/>
<gene>
    <name evidence="5" type="ORF">GCM10008957_55420</name>
</gene>
<keyword evidence="2" id="KW-0238">DNA-binding</keyword>
<reference evidence="5" key="1">
    <citation type="journal article" date="2014" name="Int. J. Syst. Evol. Microbiol.">
        <title>Complete genome sequence of Corynebacterium casei LMG S-19264T (=DSM 44701T), isolated from a smear-ripened cheese.</title>
        <authorList>
            <consortium name="US DOE Joint Genome Institute (JGI-PGF)"/>
            <person name="Walter F."/>
            <person name="Albersmeier A."/>
            <person name="Kalinowski J."/>
            <person name="Ruckert C."/>
        </authorList>
    </citation>
    <scope>NUCLEOTIDE SEQUENCE</scope>
    <source>
        <strain evidence="5">JCM 31311</strain>
    </source>
</reference>
<dbReference type="GO" id="GO:0003700">
    <property type="term" value="F:DNA-binding transcription factor activity"/>
    <property type="evidence" value="ECO:0007669"/>
    <property type="project" value="InterPro"/>
</dbReference>
<evidence type="ECO:0000256" key="3">
    <source>
        <dbReference type="ARBA" id="ARBA00023163"/>
    </source>
</evidence>
<dbReference type="InterPro" id="IPR052362">
    <property type="entry name" value="HTH-GbsR_regulator"/>
</dbReference>
<keyword evidence="1" id="KW-0805">Transcription regulation</keyword>
<evidence type="ECO:0000256" key="2">
    <source>
        <dbReference type="ARBA" id="ARBA00023125"/>
    </source>
</evidence>
<dbReference type="GO" id="GO:0003677">
    <property type="term" value="F:DNA binding"/>
    <property type="evidence" value="ECO:0007669"/>
    <property type="project" value="UniProtKB-KW"/>
</dbReference>
<dbReference type="Proteomes" id="UP000603865">
    <property type="component" value="Unassembled WGS sequence"/>
</dbReference>
<dbReference type="PANTHER" id="PTHR38465">
    <property type="entry name" value="HTH-TYPE TRANSCRIPTIONAL REGULATOR MJ1563-RELATED"/>
    <property type="match status" value="1"/>
</dbReference>
<sequence length="154" mass="16989">MDGHEQFVERAGVFLEMLGMPRVAGRTLGALLTAPADGMTAAELAATLHASRAGISTAVNHLTLMGLAERAPKRGERADRFRMRPNAWAVLTEQGNRKLETLHALALEGLNVLPEGADPGPLREMKGFYELWLRLFPGLLDEWHRLQAEEARQP</sequence>
<dbReference type="PANTHER" id="PTHR38465:SF2">
    <property type="entry name" value="HTH-TYPE TRANSCRIPTIONAL REGULATOR MMPR5"/>
    <property type="match status" value="1"/>
</dbReference>
<keyword evidence="6" id="KW-1185">Reference proteome</keyword>
<dbReference type="SUPFAM" id="SSF46785">
    <property type="entry name" value="Winged helix' DNA-binding domain"/>
    <property type="match status" value="1"/>
</dbReference>
<dbReference type="Pfam" id="PF12802">
    <property type="entry name" value="MarR_2"/>
    <property type="match status" value="1"/>
</dbReference>
<evidence type="ECO:0000259" key="4">
    <source>
        <dbReference type="Pfam" id="PF12802"/>
    </source>
</evidence>
<comment type="caution">
    <text evidence="5">The sequence shown here is derived from an EMBL/GenBank/DDBJ whole genome shotgun (WGS) entry which is preliminary data.</text>
</comment>
<keyword evidence="3" id="KW-0804">Transcription</keyword>
<dbReference type="EMBL" id="BMQL01000096">
    <property type="protein sequence ID" value="GGR39524.1"/>
    <property type="molecule type" value="Genomic_DNA"/>
</dbReference>
<protein>
    <recommendedName>
        <fullName evidence="4">HTH marR-type domain-containing protein</fullName>
    </recommendedName>
</protein>
<feature type="domain" description="HTH marR-type" evidence="4">
    <location>
        <begin position="18"/>
        <end position="73"/>
    </location>
</feature>
<dbReference type="InterPro" id="IPR036390">
    <property type="entry name" value="WH_DNA-bd_sf"/>
</dbReference>
<evidence type="ECO:0000313" key="5">
    <source>
        <dbReference type="EMBL" id="GGR39524.1"/>
    </source>
</evidence>
<evidence type="ECO:0000313" key="6">
    <source>
        <dbReference type="Proteomes" id="UP000603865"/>
    </source>
</evidence>
<dbReference type="Gene3D" id="1.10.287.160">
    <property type="entry name" value="HR1 repeat"/>
    <property type="match status" value="1"/>
</dbReference>
<reference evidence="5" key="2">
    <citation type="submission" date="2020-09" db="EMBL/GenBank/DDBJ databases">
        <authorList>
            <person name="Sun Q."/>
            <person name="Ohkuma M."/>
        </authorList>
    </citation>
    <scope>NUCLEOTIDE SEQUENCE</scope>
    <source>
        <strain evidence="5">JCM 31311</strain>
    </source>
</reference>
<proteinExistence type="predicted"/>
<evidence type="ECO:0000256" key="1">
    <source>
        <dbReference type="ARBA" id="ARBA00023015"/>
    </source>
</evidence>
<dbReference type="Gene3D" id="1.10.10.10">
    <property type="entry name" value="Winged helix-like DNA-binding domain superfamily/Winged helix DNA-binding domain"/>
    <property type="match status" value="1"/>
</dbReference>
<name>A0A918FIB4_9DEIO</name>
<organism evidence="5 6">
    <name type="scientific">Deinococcus ruber</name>
    <dbReference type="NCBI Taxonomy" id="1848197"/>
    <lineage>
        <taxon>Bacteria</taxon>
        <taxon>Thermotogati</taxon>
        <taxon>Deinococcota</taxon>
        <taxon>Deinococci</taxon>
        <taxon>Deinococcales</taxon>
        <taxon>Deinococcaceae</taxon>
        <taxon>Deinococcus</taxon>
    </lineage>
</organism>
<dbReference type="InterPro" id="IPR000835">
    <property type="entry name" value="HTH_MarR-typ"/>
</dbReference>
<accession>A0A918FIB4</accession>
<dbReference type="InterPro" id="IPR036388">
    <property type="entry name" value="WH-like_DNA-bd_sf"/>
</dbReference>